<name>A0A3M7LYD4_9PLEO</name>
<dbReference type="EMBL" id="KE747810">
    <property type="protein sequence ID" value="RMZ67190.1"/>
    <property type="molecule type" value="Genomic_DNA"/>
</dbReference>
<accession>A0A3M7LYD4</accession>
<proteinExistence type="predicted"/>
<protein>
    <submittedName>
        <fullName evidence="1">Uncharacterized protein</fullName>
    </submittedName>
</protein>
<keyword evidence="2" id="KW-1185">Reference proteome</keyword>
<gene>
    <name evidence="1" type="ORF">GMOD_00001078</name>
</gene>
<reference evidence="1 2" key="1">
    <citation type="journal article" date="2014" name="PLoS ONE">
        <title>De novo Genome Assembly of the Fungal Plant Pathogen Pyrenophora semeniperda.</title>
        <authorList>
            <person name="Soliai M.M."/>
            <person name="Meyer S.E."/>
            <person name="Udall J.A."/>
            <person name="Elzinga D.E."/>
            <person name="Hermansen R.A."/>
            <person name="Bodily P.M."/>
            <person name="Hart A.A."/>
            <person name="Coleman C.E."/>
        </authorList>
    </citation>
    <scope>NUCLEOTIDE SEQUENCE [LARGE SCALE GENOMIC DNA]</scope>
    <source>
        <strain evidence="1 2">CCB06</strain>
        <tissue evidence="1">Mycelium</tissue>
    </source>
</reference>
<sequence length="12" mass="1312">MQPASHSHSSFP</sequence>
<organism evidence="1 2">
    <name type="scientific">Pyrenophora seminiperda CCB06</name>
    <dbReference type="NCBI Taxonomy" id="1302712"/>
    <lineage>
        <taxon>Eukaryota</taxon>
        <taxon>Fungi</taxon>
        <taxon>Dikarya</taxon>
        <taxon>Ascomycota</taxon>
        <taxon>Pezizomycotina</taxon>
        <taxon>Dothideomycetes</taxon>
        <taxon>Pleosporomycetidae</taxon>
        <taxon>Pleosporales</taxon>
        <taxon>Pleosporineae</taxon>
        <taxon>Pleosporaceae</taxon>
        <taxon>Pyrenophora</taxon>
    </lineage>
</organism>
<evidence type="ECO:0000313" key="1">
    <source>
        <dbReference type="EMBL" id="RMZ67190.1"/>
    </source>
</evidence>
<dbReference type="Proteomes" id="UP000265663">
    <property type="component" value="Unassembled WGS sequence"/>
</dbReference>
<evidence type="ECO:0000313" key="2">
    <source>
        <dbReference type="Proteomes" id="UP000265663"/>
    </source>
</evidence>